<dbReference type="GO" id="GO:0042742">
    <property type="term" value="P:defense response to bacterium"/>
    <property type="evidence" value="ECO:0007669"/>
    <property type="project" value="UniProtKB-ARBA"/>
</dbReference>
<evidence type="ECO:0000256" key="3">
    <source>
        <dbReference type="ARBA" id="ARBA00012698"/>
    </source>
</evidence>
<dbReference type="CDD" id="cd09820">
    <property type="entry name" value="dual_peroxidase_like"/>
    <property type="match status" value="1"/>
</dbReference>
<evidence type="ECO:0000256" key="16">
    <source>
        <dbReference type="ARBA" id="ARBA00023180"/>
    </source>
</evidence>
<dbReference type="InterPro" id="IPR013121">
    <property type="entry name" value="Fe_red_NAD-bd_6"/>
</dbReference>
<keyword evidence="16" id="KW-0325">Glycoprotein</keyword>
<name>A0A8S4Q136_OWEFU</name>
<dbReference type="Gene3D" id="1.10.640.10">
    <property type="entry name" value="Haem peroxidase domain superfamily, animal type"/>
    <property type="match status" value="1"/>
</dbReference>
<keyword evidence="10" id="KW-0274">FAD</keyword>
<evidence type="ECO:0000256" key="23">
    <source>
        <dbReference type="SAM" id="SignalP"/>
    </source>
</evidence>
<dbReference type="SFLD" id="SFLDS00052">
    <property type="entry name" value="Ferric_Reductase_Domain"/>
    <property type="match status" value="1"/>
</dbReference>
<dbReference type="Gene3D" id="1.10.238.10">
    <property type="entry name" value="EF-hand"/>
    <property type="match status" value="1"/>
</dbReference>
<feature type="domain" description="FAD-binding FR-type" evidence="25">
    <location>
        <begin position="1284"/>
        <end position="1389"/>
    </location>
</feature>
<dbReference type="EC" id="1.6.3.1" evidence="3"/>
<dbReference type="InterPro" id="IPR050369">
    <property type="entry name" value="RBOH/FRE"/>
</dbReference>
<dbReference type="CDD" id="cd00051">
    <property type="entry name" value="EFh"/>
    <property type="match status" value="2"/>
</dbReference>
<feature type="transmembrane region" description="Helical" evidence="22">
    <location>
        <begin position="1061"/>
        <end position="1081"/>
    </location>
</feature>
<dbReference type="InterPro" id="IPR013112">
    <property type="entry name" value="FAD-bd_8"/>
</dbReference>
<dbReference type="InterPro" id="IPR034821">
    <property type="entry name" value="DUOX_peroxidase"/>
</dbReference>
<keyword evidence="17" id="KW-0376">Hydrogen peroxide</keyword>
<evidence type="ECO:0000259" key="25">
    <source>
        <dbReference type="PROSITE" id="PS51384"/>
    </source>
</evidence>
<dbReference type="GO" id="GO:0016175">
    <property type="term" value="F:superoxide-generating NAD(P)H oxidase activity"/>
    <property type="evidence" value="ECO:0007669"/>
    <property type="project" value="UniProtKB-ARBA"/>
</dbReference>
<feature type="transmembrane region" description="Helical" evidence="22">
    <location>
        <begin position="1196"/>
        <end position="1222"/>
    </location>
</feature>
<feature type="region of interest" description="Disordered" evidence="21">
    <location>
        <begin position="88"/>
        <end position="113"/>
    </location>
</feature>
<evidence type="ECO:0000256" key="17">
    <source>
        <dbReference type="ARBA" id="ARBA00023324"/>
    </source>
</evidence>
<dbReference type="CDD" id="cd06186">
    <property type="entry name" value="NOX_Duox_like_FAD_NADP"/>
    <property type="match status" value="1"/>
</dbReference>
<dbReference type="GO" id="GO:0006979">
    <property type="term" value="P:response to oxidative stress"/>
    <property type="evidence" value="ECO:0007669"/>
    <property type="project" value="InterPro"/>
</dbReference>
<dbReference type="InterPro" id="IPR037120">
    <property type="entry name" value="Haem_peroxidase_sf_animal"/>
</dbReference>
<evidence type="ECO:0000256" key="20">
    <source>
        <dbReference type="PIRSR" id="PIRSR619791-2"/>
    </source>
</evidence>
<dbReference type="InterPro" id="IPR002048">
    <property type="entry name" value="EF_hand_dom"/>
</dbReference>
<evidence type="ECO:0000256" key="4">
    <source>
        <dbReference type="ARBA" id="ARBA00022559"/>
    </source>
</evidence>
<feature type="domain" description="EF-hand" evidence="24">
    <location>
        <begin position="861"/>
        <end position="896"/>
    </location>
</feature>
<dbReference type="PRINTS" id="PR00457">
    <property type="entry name" value="ANPEROXIDASE"/>
</dbReference>
<protein>
    <recommendedName>
        <fullName evidence="3">NAD(P)H oxidase (H2O2-forming)</fullName>
        <ecNumber evidence="3">1.6.3.1</ecNumber>
    </recommendedName>
</protein>
<evidence type="ECO:0000256" key="1">
    <source>
        <dbReference type="ARBA" id="ARBA00004424"/>
    </source>
</evidence>
<dbReference type="GO" id="GO:0016324">
    <property type="term" value="C:apical plasma membrane"/>
    <property type="evidence" value="ECO:0007669"/>
    <property type="project" value="UniProtKB-SubCell"/>
</dbReference>
<dbReference type="SUPFAM" id="SSF47473">
    <property type="entry name" value="EF-hand"/>
    <property type="match status" value="1"/>
</dbReference>
<dbReference type="GO" id="GO:0004601">
    <property type="term" value="F:peroxidase activity"/>
    <property type="evidence" value="ECO:0007669"/>
    <property type="project" value="UniProtKB-KW"/>
</dbReference>
<dbReference type="Gene3D" id="3.40.50.80">
    <property type="entry name" value="Nucleotide-binding domain of ferredoxin-NADP reductase (FNR) module"/>
    <property type="match status" value="1"/>
</dbReference>
<keyword evidence="20" id="KW-0408">Iron</keyword>
<organism evidence="26 27">
    <name type="scientific">Owenia fusiformis</name>
    <name type="common">Polychaete worm</name>
    <dbReference type="NCBI Taxonomy" id="6347"/>
    <lineage>
        <taxon>Eukaryota</taxon>
        <taxon>Metazoa</taxon>
        <taxon>Spiralia</taxon>
        <taxon>Lophotrochozoa</taxon>
        <taxon>Annelida</taxon>
        <taxon>Polychaeta</taxon>
        <taxon>Sedentaria</taxon>
        <taxon>Canalipalpata</taxon>
        <taxon>Sabellida</taxon>
        <taxon>Oweniida</taxon>
        <taxon>Oweniidae</taxon>
        <taxon>Owenia</taxon>
    </lineage>
</organism>
<evidence type="ECO:0000256" key="18">
    <source>
        <dbReference type="ARBA" id="ARBA00047455"/>
    </source>
</evidence>
<accession>A0A8S4Q136</accession>
<keyword evidence="14" id="KW-0560">Oxidoreductase</keyword>
<dbReference type="PROSITE" id="PS50222">
    <property type="entry name" value="EF_HAND_2"/>
    <property type="match status" value="2"/>
</dbReference>
<feature type="binding site" description="axial binding residue" evidence="20">
    <location>
        <position position="372"/>
    </location>
    <ligand>
        <name>heme b</name>
        <dbReference type="ChEBI" id="CHEBI:60344"/>
    </ligand>
    <ligandPart>
        <name>Fe</name>
        <dbReference type="ChEBI" id="CHEBI:18248"/>
    </ligandPart>
</feature>
<evidence type="ECO:0000313" key="27">
    <source>
        <dbReference type="Proteomes" id="UP000749559"/>
    </source>
</evidence>
<evidence type="ECO:0000259" key="24">
    <source>
        <dbReference type="PROSITE" id="PS50222"/>
    </source>
</evidence>
<dbReference type="GO" id="GO:0042744">
    <property type="term" value="P:hydrogen peroxide catabolic process"/>
    <property type="evidence" value="ECO:0007669"/>
    <property type="project" value="UniProtKB-KW"/>
</dbReference>
<comment type="subcellular location">
    <subcellularLocation>
        <location evidence="1">Apical cell membrane</location>
        <topology evidence="1">Multi-pass membrane protein</topology>
    </subcellularLocation>
</comment>
<dbReference type="PROSITE" id="PS50292">
    <property type="entry name" value="PEROXIDASE_3"/>
    <property type="match status" value="1"/>
</dbReference>
<dbReference type="Pfam" id="PF01794">
    <property type="entry name" value="Ferric_reduct"/>
    <property type="match status" value="1"/>
</dbReference>
<dbReference type="InterPro" id="IPR011992">
    <property type="entry name" value="EF-hand-dom_pair"/>
</dbReference>
<dbReference type="InterPro" id="IPR039261">
    <property type="entry name" value="FNR_nucleotide-bd"/>
</dbReference>
<dbReference type="SUPFAM" id="SSF48113">
    <property type="entry name" value="Heme-dependent peroxidases"/>
    <property type="match status" value="1"/>
</dbReference>
<dbReference type="GO" id="GO:0009886">
    <property type="term" value="P:post-embryonic animal morphogenesis"/>
    <property type="evidence" value="ECO:0007669"/>
    <property type="project" value="UniProtKB-ARBA"/>
</dbReference>
<dbReference type="PANTHER" id="PTHR11972:SF208">
    <property type="entry name" value="DUAL OXIDASE-LIKE PROTEIN"/>
    <property type="match status" value="1"/>
</dbReference>
<dbReference type="Pfam" id="PF08022">
    <property type="entry name" value="FAD_binding_8"/>
    <property type="match status" value="1"/>
</dbReference>
<evidence type="ECO:0000256" key="15">
    <source>
        <dbReference type="ARBA" id="ARBA00023136"/>
    </source>
</evidence>
<proteinExistence type="inferred from homology"/>
<evidence type="ECO:0000256" key="13">
    <source>
        <dbReference type="ARBA" id="ARBA00022989"/>
    </source>
</evidence>
<dbReference type="GO" id="GO:0016174">
    <property type="term" value="F:NAD(P)H oxidase H2O2-forming activity"/>
    <property type="evidence" value="ECO:0007669"/>
    <property type="project" value="UniProtKB-EC"/>
</dbReference>
<evidence type="ECO:0000256" key="11">
    <source>
        <dbReference type="ARBA" id="ARBA00022837"/>
    </source>
</evidence>
<dbReference type="InterPro" id="IPR018247">
    <property type="entry name" value="EF_Hand_1_Ca_BS"/>
</dbReference>
<keyword evidence="12" id="KW-0521">NADP</keyword>
<dbReference type="EMBL" id="CAIIXF020000010">
    <property type="protein sequence ID" value="CAH1797386.1"/>
    <property type="molecule type" value="Genomic_DNA"/>
</dbReference>
<keyword evidence="20" id="KW-0349">Heme</keyword>
<dbReference type="Gene3D" id="2.40.30.10">
    <property type="entry name" value="Translation factors"/>
    <property type="match status" value="1"/>
</dbReference>
<dbReference type="FunFam" id="1.10.640.10:FF:000008">
    <property type="entry name" value="Dual oxidase 1"/>
    <property type="match status" value="1"/>
</dbReference>
<feature type="chain" id="PRO_5035903347" description="NAD(P)H oxidase (H2O2-forming)" evidence="23">
    <location>
        <begin position="18"/>
        <end position="1564"/>
    </location>
</feature>
<dbReference type="PROSITE" id="PS00018">
    <property type="entry name" value="EF_HAND_1"/>
    <property type="match status" value="2"/>
</dbReference>
<dbReference type="Proteomes" id="UP000749559">
    <property type="component" value="Unassembled WGS sequence"/>
</dbReference>
<sequence length="1564" mass="180119">MKLIFSLLLAWCPYIQSQSTADSHVNITTAVPLTTDSPTTNGSTYETERHVEYMPYDGWYNNRAHPELGAVDSPLVRLLPSAYEDGVYEPSGKNRPNPFEISDALMSGETGHPSSRNRTAFMVFFGQQVVEEILDAQGSGCPVEYFNIKIPRNHRYNPDDRDDIEMPFLRTRYDMRTGFSPNNPRQQLNEITPYIDGGLMYGVSKAWADALRVTKNGNLAPRGRLAAANDTDPNEGNYPEYNTIRLPMANPPPPADHVLKPIKRFFKLGNPRGNENAFLLTFGILWFRYHNYLTHQLDAVHPDWSDERIYNEARKWTVAAHQKIVMYDWLPSWLGTEEDGSAFTLPPYTHYKPAVDPGITHVFQSAAMRFGHTLVPPGVYRRNKTCHFRYTTTMTGEEGHHALRTCNSYWNPQDAVKEQDIDELLMGMASQITEREDNIITPDLRGDVFGPLEFSRRDLMAINIQRGRDHGLPDYNTARRELGLDTINDVRDINPELFKSEEGKELLENIWNLYNESGIDNMDIWAGGILETTSSGPGDLFRTIIADQFQRVRDGDRFWYENDKNGLFTPEEIQQINKTTLYDIIQLVTDIGPNDIQKNPFFWNTGDPCEQPRQLNHSELAECEGPKHFDYFVGSELSFILTFTALGIFFIGCIVVLWLLGKHKERMQREERRAAAQKRNRRDMGDVFSVMEYVSKKEGYRYSLLKMDSTRHTIQIMTEAGKQLRSIDLQNIQTVFIRTSIDKGKKLCLIRVPKEYDVLMKFSNLNNRDQIIGKIETFLGGLGVAHKRSEDKESVIMKDVVTKDNRQKLVEKFFRVVFAQAFKIKDENRDDVTSLDAKAAKDVIDCELTKSEFAEALSMKASSTFIEQMFSLVDKDNNGYISFREFLDMIVIFAKGDPEAKAKLLFDMYDIDQTGKLDREEFKRMLRSLMELANEKVTEDQMDTLLNSMYTSAGLANKESITLKEFNTILGDYKEELGHAQLKWDGANVGKDLPKRENAPSRARKTLVRAFSSPGNDNINKRISNVAVNTVKRKPVSKTENPVMEKFTEFKRYIENYRAHIFWLSLYTLVTIGVFAERAYYYSVEREHAGLRTIAGYGVTVTRGAASGMMFTFTCLLVTMCRNTITYLRETFLHRFIPFDAAISMHKYIAMWALFFTVMHCIGHAFNFYHIATQTANDLTCIFRDYFHATDELPKFHYWCWQTVTGVTGVLVTLLVIMIYVFATQYARRNAFKVFWFIHNLYPVMYILMFMHGSGMLVQPAFFHYFFLGPAILFTLDKLVSVSRNRVEISVVRAELLPSEVTHLEFKKPLNFEYKSGQWVRIASLAQNGSEYHPFTLTSAPHEETLSVHVRSVGPWTSNLRQTYDPSKLLDSPYPKLFLDGPFGEGHQDWYKFDIAVLVGGGIGVTPFASILKDLVEKSRKNVKFNCKKVYFLWVTRTQKQFEWLTDIIREVEDNDQRNLVSVHIFVTQFYHKFDLRTTMLYICERHFQKISNQSLFTGLRSITHFGRPDFHSFLNSLQDEHLDISKIGVFSCGPPPMTHKVEEACSQLNKCDGASYQHHYENF</sequence>
<evidence type="ECO:0000256" key="10">
    <source>
        <dbReference type="ARBA" id="ARBA00022827"/>
    </source>
</evidence>
<evidence type="ECO:0000256" key="19">
    <source>
        <dbReference type="ARBA" id="ARBA00048762"/>
    </source>
</evidence>
<evidence type="ECO:0000256" key="22">
    <source>
        <dbReference type="SAM" id="Phobius"/>
    </source>
</evidence>
<dbReference type="Pfam" id="PF03098">
    <property type="entry name" value="An_peroxidase"/>
    <property type="match status" value="1"/>
</dbReference>
<dbReference type="PANTHER" id="PTHR11972">
    <property type="entry name" value="NADPH OXIDASE"/>
    <property type="match status" value="1"/>
</dbReference>
<dbReference type="SUPFAM" id="SSF52343">
    <property type="entry name" value="Ferredoxin reductase-like, C-terminal NADP-linked domain"/>
    <property type="match status" value="1"/>
</dbReference>
<evidence type="ECO:0000256" key="7">
    <source>
        <dbReference type="ARBA" id="ARBA00022723"/>
    </source>
</evidence>
<keyword evidence="5" id="KW-0285">Flavoprotein</keyword>
<dbReference type="InterPro" id="IPR010255">
    <property type="entry name" value="Haem_peroxidase_sf"/>
</dbReference>
<evidence type="ECO:0000256" key="14">
    <source>
        <dbReference type="ARBA" id="ARBA00023002"/>
    </source>
</evidence>
<dbReference type="FunFam" id="2.40.30.10:FF:000059">
    <property type="entry name" value="dual oxidase isoform X1"/>
    <property type="match status" value="1"/>
</dbReference>
<evidence type="ECO:0000256" key="5">
    <source>
        <dbReference type="ARBA" id="ARBA00022630"/>
    </source>
</evidence>
<evidence type="ECO:0000256" key="9">
    <source>
        <dbReference type="ARBA" id="ARBA00022737"/>
    </source>
</evidence>
<dbReference type="SFLD" id="SFLDG01168">
    <property type="entry name" value="Ferric_reductase_subgroup_(FRE"/>
    <property type="match status" value="1"/>
</dbReference>
<comment type="similarity">
    <text evidence="2">In the N-terminal section; belongs to the peroxidase family.</text>
</comment>
<dbReference type="Pfam" id="PF00036">
    <property type="entry name" value="EF-hand_1"/>
    <property type="match status" value="1"/>
</dbReference>
<dbReference type="InterPro" id="IPR013130">
    <property type="entry name" value="Fe3_Rdtase_TM_dom"/>
</dbReference>
<feature type="transmembrane region" description="Helical" evidence="22">
    <location>
        <begin position="637"/>
        <end position="660"/>
    </location>
</feature>
<dbReference type="SFLD" id="SFLDG01169">
    <property type="entry name" value="NADPH_oxidase_subgroup_(NOX)"/>
    <property type="match status" value="1"/>
</dbReference>
<feature type="transmembrane region" description="Helical" evidence="22">
    <location>
        <begin position="1234"/>
        <end position="1251"/>
    </location>
</feature>
<comment type="caution">
    <text evidence="26">The sequence shown here is derived from an EMBL/GenBank/DDBJ whole genome shotgun (WGS) entry which is preliminary data.</text>
</comment>
<dbReference type="PROSITE" id="PS51384">
    <property type="entry name" value="FAD_FR"/>
    <property type="match status" value="1"/>
</dbReference>
<feature type="domain" description="EF-hand" evidence="24">
    <location>
        <begin position="897"/>
        <end position="932"/>
    </location>
</feature>
<keyword evidence="13 22" id="KW-1133">Transmembrane helix</keyword>
<evidence type="ECO:0000256" key="21">
    <source>
        <dbReference type="SAM" id="MobiDB-lite"/>
    </source>
</evidence>
<comment type="catalytic activity">
    <reaction evidence="19">
        <text>NADPH + O2 + H(+) = H2O2 + NADP(+)</text>
        <dbReference type="Rhea" id="RHEA:11260"/>
        <dbReference type="ChEBI" id="CHEBI:15378"/>
        <dbReference type="ChEBI" id="CHEBI:15379"/>
        <dbReference type="ChEBI" id="CHEBI:16240"/>
        <dbReference type="ChEBI" id="CHEBI:57783"/>
        <dbReference type="ChEBI" id="CHEBI:58349"/>
        <dbReference type="EC" id="1.6.3.1"/>
    </reaction>
</comment>
<feature type="transmembrane region" description="Helical" evidence="22">
    <location>
        <begin position="1149"/>
        <end position="1169"/>
    </location>
</feature>
<keyword evidence="15 22" id="KW-0472">Membrane</keyword>
<reference evidence="26" key="1">
    <citation type="submission" date="2022-03" db="EMBL/GenBank/DDBJ databases">
        <authorList>
            <person name="Martin C."/>
        </authorList>
    </citation>
    <scope>NUCLEOTIDE SEQUENCE</scope>
</reference>
<keyword evidence="6 22" id="KW-0812">Transmembrane</keyword>
<dbReference type="GO" id="GO:0042303">
    <property type="term" value="P:molting cycle"/>
    <property type="evidence" value="ECO:0007669"/>
    <property type="project" value="UniProtKB-ARBA"/>
</dbReference>
<dbReference type="GO" id="GO:0020037">
    <property type="term" value="F:heme binding"/>
    <property type="evidence" value="ECO:0007669"/>
    <property type="project" value="InterPro"/>
</dbReference>
<dbReference type="OrthoDB" id="6019201at2759"/>
<dbReference type="InterPro" id="IPR019791">
    <property type="entry name" value="Haem_peroxidase_animal"/>
</dbReference>
<dbReference type="SUPFAM" id="SSF63380">
    <property type="entry name" value="Riboflavin synthase domain-like"/>
    <property type="match status" value="1"/>
</dbReference>
<evidence type="ECO:0000256" key="6">
    <source>
        <dbReference type="ARBA" id="ARBA00022692"/>
    </source>
</evidence>
<evidence type="ECO:0000313" key="26">
    <source>
        <dbReference type="EMBL" id="CAH1797386.1"/>
    </source>
</evidence>
<keyword evidence="11" id="KW-0106">Calcium</keyword>
<dbReference type="InterPro" id="IPR017927">
    <property type="entry name" value="FAD-bd_FR_type"/>
</dbReference>
<dbReference type="SMART" id="SM00054">
    <property type="entry name" value="EFh"/>
    <property type="match status" value="2"/>
</dbReference>
<evidence type="ECO:0000256" key="12">
    <source>
        <dbReference type="ARBA" id="ARBA00022857"/>
    </source>
</evidence>
<evidence type="ECO:0000256" key="2">
    <source>
        <dbReference type="ARBA" id="ARBA00005644"/>
    </source>
</evidence>
<feature type="signal peptide" evidence="23">
    <location>
        <begin position="1"/>
        <end position="17"/>
    </location>
</feature>
<evidence type="ECO:0000256" key="8">
    <source>
        <dbReference type="ARBA" id="ARBA00022729"/>
    </source>
</evidence>
<dbReference type="FunFam" id="3.40.50.80:FF:000020">
    <property type="entry name" value="Dual oxidase 1"/>
    <property type="match status" value="1"/>
</dbReference>
<keyword evidence="8 23" id="KW-0732">Signal</keyword>
<dbReference type="GO" id="GO:0005509">
    <property type="term" value="F:calcium ion binding"/>
    <property type="evidence" value="ECO:0007669"/>
    <property type="project" value="InterPro"/>
</dbReference>
<dbReference type="GO" id="GO:0042554">
    <property type="term" value="P:superoxide anion generation"/>
    <property type="evidence" value="ECO:0007669"/>
    <property type="project" value="TreeGrafter"/>
</dbReference>
<dbReference type="Pfam" id="PF08030">
    <property type="entry name" value="NAD_binding_6"/>
    <property type="match status" value="1"/>
</dbReference>
<dbReference type="GO" id="GO:0043020">
    <property type="term" value="C:NADPH oxidase complex"/>
    <property type="evidence" value="ECO:0007669"/>
    <property type="project" value="TreeGrafter"/>
</dbReference>
<dbReference type="InterPro" id="IPR017938">
    <property type="entry name" value="Riboflavin_synthase-like_b-brl"/>
</dbReference>
<comment type="catalytic activity">
    <reaction evidence="18">
        <text>NADH + O2 + H(+) = H2O2 + NAD(+)</text>
        <dbReference type="Rhea" id="RHEA:11264"/>
        <dbReference type="ChEBI" id="CHEBI:15378"/>
        <dbReference type="ChEBI" id="CHEBI:15379"/>
        <dbReference type="ChEBI" id="CHEBI:16240"/>
        <dbReference type="ChEBI" id="CHEBI:57540"/>
        <dbReference type="ChEBI" id="CHEBI:57945"/>
        <dbReference type="EC" id="1.6.3.1"/>
    </reaction>
</comment>
<keyword evidence="7 20" id="KW-0479">Metal-binding</keyword>
<dbReference type="Pfam" id="PF13499">
    <property type="entry name" value="EF-hand_7"/>
    <property type="match status" value="1"/>
</dbReference>
<keyword evidence="27" id="KW-1185">Reference proteome</keyword>
<keyword evidence="9" id="KW-0677">Repeat</keyword>
<gene>
    <name evidence="26" type="ORF">OFUS_LOCUS21675</name>
</gene>
<keyword evidence="4" id="KW-0575">Peroxidase</keyword>